<proteinExistence type="predicted"/>
<dbReference type="EMBL" id="CP069450">
    <property type="protein sequence ID" value="QRO49022.1"/>
    <property type="molecule type" value="Genomic_DNA"/>
</dbReference>
<feature type="transmembrane region" description="Helical" evidence="1">
    <location>
        <begin position="52"/>
        <end position="71"/>
    </location>
</feature>
<dbReference type="Proteomes" id="UP000283589">
    <property type="component" value="Unassembled WGS sequence"/>
</dbReference>
<dbReference type="EMBL" id="QRZA01000001">
    <property type="protein sequence ID" value="RGV36729.1"/>
    <property type="molecule type" value="Genomic_DNA"/>
</dbReference>
<dbReference type="Proteomes" id="UP000286063">
    <property type="component" value="Unassembled WGS sequence"/>
</dbReference>
<dbReference type="AlphaFoldDB" id="A0A412X7B2"/>
<evidence type="ECO:0000313" key="5">
    <source>
        <dbReference type="EMBL" id="RHM41695.1"/>
    </source>
</evidence>
<evidence type="ECO:0000256" key="1">
    <source>
        <dbReference type="SAM" id="Phobius"/>
    </source>
</evidence>
<dbReference type="GeneID" id="86890394"/>
<dbReference type="Proteomes" id="UP000286038">
    <property type="component" value="Unassembled WGS sequence"/>
</dbReference>
<evidence type="ECO:0000313" key="8">
    <source>
        <dbReference type="Proteomes" id="UP000286063"/>
    </source>
</evidence>
<evidence type="ECO:0000313" key="6">
    <source>
        <dbReference type="Proteomes" id="UP000283589"/>
    </source>
</evidence>
<accession>A0A412X7B2</accession>
<dbReference type="EMBL" id="QRPV01000018">
    <property type="protein sequence ID" value="RHM41695.1"/>
    <property type="molecule type" value="Genomic_DNA"/>
</dbReference>
<evidence type="ECO:0000313" key="2">
    <source>
        <dbReference type="EMBL" id="QRO49022.1"/>
    </source>
</evidence>
<reference evidence="6 7" key="1">
    <citation type="submission" date="2018-08" db="EMBL/GenBank/DDBJ databases">
        <title>A genome reference for cultivated species of the human gut microbiota.</title>
        <authorList>
            <person name="Zou Y."/>
            <person name="Xue W."/>
            <person name="Luo G."/>
        </authorList>
    </citation>
    <scope>NUCLEOTIDE SEQUENCE [LARGE SCALE GENOMIC DNA]</scope>
    <source>
        <strain evidence="3 6">AF14-49</strain>
        <strain evidence="5 7">AF34-33</strain>
        <strain evidence="4 8">OF02-7</strain>
    </source>
</reference>
<dbReference type="EMBL" id="QSCR01000036">
    <property type="protein sequence ID" value="RGY13455.1"/>
    <property type="molecule type" value="Genomic_DNA"/>
</dbReference>
<evidence type="ECO:0000313" key="7">
    <source>
        <dbReference type="Proteomes" id="UP000286038"/>
    </source>
</evidence>
<keyword evidence="1" id="KW-1133">Transmembrane helix</keyword>
<dbReference type="Proteomes" id="UP000654720">
    <property type="component" value="Chromosome"/>
</dbReference>
<dbReference type="RefSeq" id="WP_027201036.1">
    <property type="nucleotide sequence ID" value="NZ_CABJDM010000018.1"/>
</dbReference>
<evidence type="ECO:0000313" key="9">
    <source>
        <dbReference type="Proteomes" id="UP000654720"/>
    </source>
</evidence>
<dbReference type="STRING" id="1121130.GCA_000519105_02299"/>
<keyword evidence="9" id="KW-1185">Reference proteome</keyword>
<name>A0A412X7B2_9BACT</name>
<feature type="transmembrane region" description="Helical" evidence="1">
    <location>
        <begin position="6"/>
        <end position="22"/>
    </location>
</feature>
<keyword evidence="1" id="KW-0472">Membrane</keyword>
<protein>
    <submittedName>
        <fullName evidence="3">Signal peptidase I</fullName>
    </submittedName>
</protein>
<reference evidence="2 9" key="2">
    <citation type="submission" date="2021-02" db="EMBL/GenBank/DDBJ databases">
        <title>FDA dAtabase for Regulatory Grade micrObial Sequences (FDA-ARGOS): Supporting development and validation of Infectious Disease Dx tests.</title>
        <authorList>
            <person name="Carlson P."/>
            <person name="Fischbach M."/>
            <person name="Hastie J."/>
            <person name="Bilen M."/>
            <person name="Cheng A."/>
            <person name="Tallon L."/>
            <person name="Sadzewicz L."/>
            <person name="Zhao X."/>
            <person name="Boylan J."/>
            <person name="Ott S."/>
            <person name="Bowen H."/>
            <person name="Vavikolanu K."/>
            <person name="Mehta A."/>
            <person name="Aluvathingal J."/>
            <person name="Nadendla S."/>
            <person name="Yan Y."/>
            <person name="Sichtig H."/>
        </authorList>
    </citation>
    <scope>NUCLEOTIDE SEQUENCE [LARGE SCALE GENOMIC DNA]</scope>
    <source>
        <strain evidence="2 9">FDAARGOS_1229</strain>
    </source>
</reference>
<feature type="transmembrane region" description="Helical" evidence="1">
    <location>
        <begin position="83"/>
        <end position="102"/>
    </location>
</feature>
<keyword evidence="1" id="KW-0812">Transmembrane</keyword>
<sequence>MLVSIIYLLIVVLLLVSMWKVYEKAGRQGWEGIIPIYNLYVMLQIINRPWWWLLIMIFVPIANIIFSIIALKEFLEKFGKGIGFTIATIFFPFITFPMLAFGDDQFKNE</sequence>
<organism evidence="3 6">
    <name type="scientific">Butyricimonas virosa</name>
    <dbReference type="NCBI Taxonomy" id="544645"/>
    <lineage>
        <taxon>Bacteria</taxon>
        <taxon>Pseudomonadati</taxon>
        <taxon>Bacteroidota</taxon>
        <taxon>Bacteroidia</taxon>
        <taxon>Bacteroidales</taxon>
        <taxon>Odoribacteraceae</taxon>
        <taxon>Butyricimonas</taxon>
    </lineage>
</organism>
<dbReference type="OrthoDB" id="2376202at2"/>
<dbReference type="InterPro" id="IPR043739">
    <property type="entry name" value="DUF5684"/>
</dbReference>
<evidence type="ECO:0000313" key="3">
    <source>
        <dbReference type="EMBL" id="RGV36729.1"/>
    </source>
</evidence>
<evidence type="ECO:0000313" key="4">
    <source>
        <dbReference type="EMBL" id="RGY13455.1"/>
    </source>
</evidence>
<gene>
    <name evidence="3" type="ORF">DWW18_00590</name>
    <name evidence="5" type="ORF">DWZ68_13085</name>
    <name evidence="4" type="ORF">DXA50_16230</name>
    <name evidence="2" type="ORF">I6J59_13950</name>
</gene>
<dbReference type="Pfam" id="PF18936">
    <property type="entry name" value="DUF5684"/>
    <property type="match status" value="1"/>
</dbReference>